<dbReference type="Gene3D" id="2.60.200.20">
    <property type="match status" value="1"/>
</dbReference>
<dbReference type="Gene3D" id="3.40.50.10190">
    <property type="entry name" value="BRCT domain"/>
    <property type="match status" value="2"/>
</dbReference>
<dbReference type="InterPro" id="IPR000253">
    <property type="entry name" value="FHA_dom"/>
</dbReference>
<dbReference type="InterPro" id="IPR036420">
    <property type="entry name" value="BRCT_dom_sf"/>
</dbReference>
<protein>
    <recommendedName>
        <fullName evidence="3">Mediator of DNA damage checkpoint protein 1</fullName>
    </recommendedName>
    <alternativeName>
        <fullName evidence="13">PAX transactivation activation domain-interacting protein</fullName>
    </alternativeName>
    <alternativeName>
        <fullName evidence="12">PAX-interacting protein 1</fullName>
    </alternativeName>
</protein>
<evidence type="ECO:0000256" key="11">
    <source>
        <dbReference type="ARBA" id="ARBA00023306"/>
    </source>
</evidence>
<evidence type="ECO:0000256" key="6">
    <source>
        <dbReference type="ARBA" id="ARBA00022737"/>
    </source>
</evidence>
<evidence type="ECO:0000256" key="10">
    <source>
        <dbReference type="ARBA" id="ARBA00023242"/>
    </source>
</evidence>
<feature type="compositionally biased region" description="Basic and acidic residues" evidence="14">
    <location>
        <begin position="693"/>
        <end position="705"/>
    </location>
</feature>
<organism evidence="17">
    <name type="scientific">Zeugodacus cucurbitae</name>
    <name type="common">Melon fruit fly</name>
    <name type="synonym">Bactrocera cucurbitae</name>
    <dbReference type="NCBI Taxonomy" id="28588"/>
    <lineage>
        <taxon>Eukaryota</taxon>
        <taxon>Metazoa</taxon>
        <taxon>Ecdysozoa</taxon>
        <taxon>Arthropoda</taxon>
        <taxon>Hexapoda</taxon>
        <taxon>Insecta</taxon>
        <taxon>Pterygota</taxon>
        <taxon>Neoptera</taxon>
        <taxon>Endopterygota</taxon>
        <taxon>Diptera</taxon>
        <taxon>Brachycera</taxon>
        <taxon>Muscomorpha</taxon>
        <taxon>Tephritoidea</taxon>
        <taxon>Tephritidae</taxon>
        <taxon>Zeugodacus</taxon>
        <taxon>Zeugodacus</taxon>
    </lineage>
</organism>
<dbReference type="SUPFAM" id="SSF52113">
    <property type="entry name" value="BRCT domain"/>
    <property type="match status" value="2"/>
</dbReference>
<evidence type="ECO:0000313" key="17">
    <source>
        <dbReference type="EMBL" id="JAC97166.1"/>
    </source>
</evidence>
<evidence type="ECO:0000256" key="4">
    <source>
        <dbReference type="ARBA" id="ARBA00022454"/>
    </source>
</evidence>
<dbReference type="AlphaFoldDB" id="A0A0A1WE35"/>
<proteinExistence type="predicted"/>
<dbReference type="SUPFAM" id="SSF49879">
    <property type="entry name" value="SMAD/FHA domain"/>
    <property type="match status" value="1"/>
</dbReference>
<keyword evidence="11" id="KW-0131">Cell cycle</keyword>
<keyword evidence="10" id="KW-0539">Nucleus</keyword>
<dbReference type="PANTHER" id="PTHR23196:SF1">
    <property type="entry name" value="PAX-INTERACTING PROTEIN 1"/>
    <property type="match status" value="1"/>
</dbReference>
<feature type="domain" description="FHA" evidence="15">
    <location>
        <begin position="23"/>
        <end position="79"/>
    </location>
</feature>
<feature type="compositionally biased region" description="Low complexity" evidence="14">
    <location>
        <begin position="525"/>
        <end position="535"/>
    </location>
</feature>
<dbReference type="PROSITE" id="PS50006">
    <property type="entry name" value="FHA_DOMAIN"/>
    <property type="match status" value="1"/>
</dbReference>
<dbReference type="CDD" id="cd17744">
    <property type="entry name" value="BRCT_MDC1_rpt1"/>
    <property type="match status" value="1"/>
</dbReference>
<dbReference type="EMBL" id="GBXI01017125">
    <property type="protein sequence ID" value="JAC97166.1"/>
    <property type="molecule type" value="Transcribed_RNA"/>
</dbReference>
<dbReference type="InterPro" id="IPR008984">
    <property type="entry name" value="SMAD_FHA_dom_sf"/>
</dbReference>
<evidence type="ECO:0000256" key="13">
    <source>
        <dbReference type="ARBA" id="ARBA00030146"/>
    </source>
</evidence>
<feature type="compositionally biased region" description="Basic and acidic residues" evidence="14">
    <location>
        <begin position="798"/>
        <end position="810"/>
    </location>
</feature>
<evidence type="ECO:0000256" key="9">
    <source>
        <dbReference type="ARBA" id="ARBA00022990"/>
    </source>
</evidence>
<feature type="compositionally biased region" description="Low complexity" evidence="14">
    <location>
        <begin position="825"/>
        <end position="837"/>
    </location>
</feature>
<feature type="compositionally biased region" description="Basic and acidic residues" evidence="14">
    <location>
        <begin position="844"/>
        <end position="855"/>
    </location>
</feature>
<evidence type="ECO:0000256" key="2">
    <source>
        <dbReference type="ARBA" id="ARBA00004286"/>
    </source>
</evidence>
<evidence type="ECO:0000256" key="5">
    <source>
        <dbReference type="ARBA" id="ARBA00022499"/>
    </source>
</evidence>
<feature type="compositionally biased region" description="Basic and acidic residues" evidence="14">
    <location>
        <begin position="881"/>
        <end position="890"/>
    </location>
</feature>
<keyword evidence="6" id="KW-0677">Repeat</keyword>
<reference evidence="17" key="1">
    <citation type="submission" date="2014-11" db="EMBL/GenBank/DDBJ databases">
        <authorList>
            <person name="Geib S."/>
        </authorList>
    </citation>
    <scope>NUCLEOTIDE SEQUENCE</scope>
</reference>
<dbReference type="OrthoDB" id="342264at2759"/>
<dbReference type="InterPro" id="IPR001357">
    <property type="entry name" value="BRCT_dom"/>
</dbReference>
<feature type="region of interest" description="Disordered" evidence="14">
    <location>
        <begin position="485"/>
        <end position="535"/>
    </location>
</feature>
<feature type="region of interest" description="Disordered" evidence="14">
    <location>
        <begin position="624"/>
        <end position="900"/>
    </location>
</feature>
<dbReference type="PROSITE" id="PS50172">
    <property type="entry name" value="BRCT"/>
    <property type="match status" value="1"/>
</dbReference>
<keyword evidence="8" id="KW-0832">Ubl conjugation</keyword>
<feature type="compositionally biased region" description="Polar residues" evidence="14">
    <location>
        <begin position="856"/>
        <end position="867"/>
    </location>
</feature>
<feature type="compositionally biased region" description="Basic residues" evidence="14">
    <location>
        <begin position="683"/>
        <end position="692"/>
    </location>
</feature>
<dbReference type="CDD" id="cd18432">
    <property type="entry name" value="BRCT_PAXIP1_rpt6_like"/>
    <property type="match status" value="1"/>
</dbReference>
<evidence type="ECO:0000256" key="14">
    <source>
        <dbReference type="SAM" id="MobiDB-lite"/>
    </source>
</evidence>
<dbReference type="Pfam" id="PF00498">
    <property type="entry name" value="FHA"/>
    <property type="match status" value="1"/>
</dbReference>
<feature type="compositionally biased region" description="Basic and acidic residues" evidence="14">
    <location>
        <begin position="493"/>
        <end position="509"/>
    </location>
</feature>
<evidence type="ECO:0000256" key="7">
    <source>
        <dbReference type="ARBA" id="ARBA00022763"/>
    </source>
</evidence>
<keyword evidence="5" id="KW-1017">Isopeptide bond</keyword>
<dbReference type="SMART" id="SM00240">
    <property type="entry name" value="FHA"/>
    <property type="match status" value="1"/>
</dbReference>
<dbReference type="PANTHER" id="PTHR23196">
    <property type="entry name" value="PAX TRANSCRIPTION ACTIVATION DOMAIN INTERACTING PROTEIN"/>
    <property type="match status" value="1"/>
</dbReference>
<evidence type="ECO:0000259" key="15">
    <source>
        <dbReference type="PROSITE" id="PS50006"/>
    </source>
</evidence>
<dbReference type="CDD" id="cd00060">
    <property type="entry name" value="FHA"/>
    <property type="match status" value="1"/>
</dbReference>
<evidence type="ECO:0000256" key="12">
    <source>
        <dbReference type="ARBA" id="ARBA00023858"/>
    </source>
</evidence>
<sequence length="1103" mass="123603">MVEKKWTLDVESNQYDLVSGSFYLVGCWSDGENIKQCVDISLKAQSVDTKHCILDVSDNDIYIYDLYSAFGTFVNNRRLNPMRKECIDVNCELRFGDLNGSLKAVEVLNTTDTFLAPSHRAPRASLSNTSTRLFSSPDVSLLNDTKNDSFDIPETQNIRKRASIENSSILSSSRNQSYDGKSFCDESFIPETQMPSRTDPSYEASELGSNLQKSGDFIRICTQDFNENLFEDVEDDEAMFSSLVIPNIQHKPVILADVSLNMDVDEDASKTLECDGEVESLNCGNQTAKSVTLTDPAQNGICTDRDDVCTPDLFDLPELAHINVQTDTNLPAEKNMGKDNDLAQRQVSEVIGGDGYAEEVDMMATQVFVPIPKQPEAKVTENITTTNGLSLSGKENIANTDFSLEQTQIFAPVKERSLGAQNLNSTSSDKSAAPTIQNNDDNSSLLAATQIFINTVESNDKSIKSAVKQNLNNTLTSSGINEMAKSEGNFSHEMNKSSSKKEYDREKQACFKKPKLSNKNKPVKESTSSIGSSQSEAEESILCTPKWITDKFDLLSKQRSKIIMKRNLFGSDSEEDSIELNKLDAKKDSKDFDKLLCNLKEIQPPKFVPSKCSVVKQEELTDVRKVSNNKNNRDSRAEVVLENPDKKLEGVSPGRKEKISPPSTRRSSKEKSKPDKKVESHSSHRSSSGRHIGHNEDREKSEEPKKRTRKISQKDEHTNEIEEVSTRRMTRHSDHKQELEKIEKNKKPAKNVSSKGENTNEIEEAPTRRMTRLKSRTSDMEYDKASSSTSGPTQAKLRKIEQTDEPDINKKRVTRSRSKNDSQESITSIKSTTSSRSSSRKKNAREMESREKIVTDDNTSAKVSNSAKVVEKNGTGTTTSTKDHSRKSSAEEPTVAESKKLRNNARILQVAMSMVEPKLFQSLVDNSPGNWCVANDPTDADVLVMDKGNRTLKFLIAMAKGIPIVTSKWLQSFNSTKTVPRGITHFFRDHDFEKRHKFSLFKSLELARSQKVFEGYDFVTTPSILPRPTEIKQIIECAGGKVYDEPPSPKSDQKIYVISSMNDKKYWHKYRRCNSNIRITDSEGVMASVMRQSTLPLDTNVFA</sequence>
<evidence type="ECO:0000256" key="1">
    <source>
        <dbReference type="ARBA" id="ARBA00004123"/>
    </source>
</evidence>
<gene>
    <name evidence="17" type="primary">MDC1</name>
    <name evidence="17" type="ORF">g.38799</name>
</gene>
<feature type="compositionally biased region" description="Basic and acidic residues" evidence="14">
    <location>
        <begin position="667"/>
        <end position="682"/>
    </location>
</feature>
<reference evidence="17" key="2">
    <citation type="journal article" date="2015" name="Gigascience">
        <title>Reconstructing a comprehensive transcriptome assembly of a white-pupal translocated strain of the pest fruit fly Bactrocera cucurbitae.</title>
        <authorList>
            <person name="Sim S.B."/>
            <person name="Calla B."/>
            <person name="Hall B."/>
            <person name="DeRego T."/>
            <person name="Geib S.M."/>
        </authorList>
    </citation>
    <scope>NUCLEOTIDE SEQUENCE</scope>
</reference>
<feature type="domain" description="BRCT" evidence="16">
    <location>
        <begin position="1008"/>
        <end position="1102"/>
    </location>
</feature>
<dbReference type="GO" id="GO:0005634">
    <property type="term" value="C:nucleus"/>
    <property type="evidence" value="ECO:0007669"/>
    <property type="project" value="UniProtKB-SubCell"/>
</dbReference>
<dbReference type="InterPro" id="IPR051579">
    <property type="entry name" value="DDR_Transcriptional_Reg"/>
</dbReference>
<dbReference type="Pfam" id="PF16589">
    <property type="entry name" value="BRCT_2"/>
    <property type="match status" value="1"/>
</dbReference>
<keyword evidence="9" id="KW-0007">Acetylation</keyword>
<keyword evidence="7" id="KW-0227">DNA damage</keyword>
<keyword evidence="4" id="KW-0158">Chromosome</keyword>
<name>A0A0A1WE35_ZEUCU</name>
<feature type="compositionally biased region" description="Basic and acidic residues" evidence="14">
    <location>
        <begin position="712"/>
        <end position="746"/>
    </location>
</feature>
<feature type="compositionally biased region" description="Basic and acidic residues" evidence="14">
    <location>
        <begin position="624"/>
        <end position="659"/>
    </location>
</feature>
<comment type="subcellular location">
    <subcellularLocation>
        <location evidence="2">Chromosome</location>
    </subcellularLocation>
    <subcellularLocation>
        <location evidence="1">Nucleus</location>
    </subcellularLocation>
</comment>
<evidence type="ECO:0000259" key="16">
    <source>
        <dbReference type="PROSITE" id="PS50172"/>
    </source>
</evidence>
<accession>A0A0A1WE35</accession>
<dbReference type="GO" id="GO:0005694">
    <property type="term" value="C:chromosome"/>
    <property type="evidence" value="ECO:0007669"/>
    <property type="project" value="UniProtKB-SubCell"/>
</dbReference>
<evidence type="ECO:0000256" key="8">
    <source>
        <dbReference type="ARBA" id="ARBA00022843"/>
    </source>
</evidence>
<evidence type="ECO:0000256" key="3">
    <source>
        <dbReference type="ARBA" id="ARBA00015014"/>
    </source>
</evidence>
<dbReference type="GO" id="GO:0006974">
    <property type="term" value="P:DNA damage response"/>
    <property type="evidence" value="ECO:0007669"/>
    <property type="project" value="UniProtKB-KW"/>
</dbReference>